<keyword evidence="4 7" id="KW-0812">Transmembrane</keyword>
<feature type="domain" description="ABC transmembrane type-1" evidence="8">
    <location>
        <begin position="87"/>
        <end position="304"/>
    </location>
</feature>
<dbReference type="PANTHER" id="PTHR43227">
    <property type="entry name" value="BLL4140 PROTEIN"/>
    <property type="match status" value="1"/>
</dbReference>
<keyword evidence="3" id="KW-1003">Cell membrane</keyword>
<dbReference type="SUPFAM" id="SSF161098">
    <property type="entry name" value="MetI-like"/>
    <property type="match status" value="1"/>
</dbReference>
<gene>
    <name evidence="9" type="ORF">ENL71_03830</name>
</gene>
<sequence length="318" mass="36782">MICSITTKGVAELKKNSFWYEVKKNKILYAMFLPVAIYYILFAYIPMGGIVLAFKEFNYRDGILFSPWNGFKNFEYFFASGRAWLVTKNTILYNLAFLAAYTVFSVACAIFIAELAGKIFKKFIQSVMFLPYFVSWVVVAAMMYNFFNYDYGLINTLIKNLGGEPIDIYSNPTYWYFLLPMLYVWKWVGYGSVLYLAAIMGFDEECYEAAIIDGANIFQRIFYITIPMLKPTMIILILLALGRILRGEFDMFYQIIGNNGLLLDYTDIIDTLVFRSLMQVQDIGMASAAGAYQSVLCFVIIMLVNWLVRRYDKDYALF</sequence>
<dbReference type="AlphaFoldDB" id="A0A7C5Z072"/>
<feature type="transmembrane region" description="Helical" evidence="7">
    <location>
        <begin position="27"/>
        <end position="54"/>
    </location>
</feature>
<comment type="similarity">
    <text evidence="7">Belongs to the binding-protein-dependent transport system permease family.</text>
</comment>
<evidence type="ECO:0000256" key="6">
    <source>
        <dbReference type="ARBA" id="ARBA00023136"/>
    </source>
</evidence>
<comment type="caution">
    <text evidence="9">The sequence shown here is derived from an EMBL/GenBank/DDBJ whole genome shotgun (WGS) entry which is preliminary data.</text>
</comment>
<evidence type="ECO:0000259" key="8">
    <source>
        <dbReference type="PROSITE" id="PS50928"/>
    </source>
</evidence>
<dbReference type="EMBL" id="DRUZ01000046">
    <property type="protein sequence ID" value="HHS01651.1"/>
    <property type="molecule type" value="Genomic_DNA"/>
</dbReference>
<comment type="subcellular location">
    <subcellularLocation>
        <location evidence="1 7">Cell membrane</location>
        <topology evidence="1 7">Multi-pass membrane protein</topology>
    </subcellularLocation>
</comment>
<dbReference type="InterPro" id="IPR035906">
    <property type="entry name" value="MetI-like_sf"/>
</dbReference>
<evidence type="ECO:0000256" key="5">
    <source>
        <dbReference type="ARBA" id="ARBA00022989"/>
    </source>
</evidence>
<dbReference type="CDD" id="cd06261">
    <property type="entry name" value="TM_PBP2"/>
    <property type="match status" value="1"/>
</dbReference>
<dbReference type="InterPro" id="IPR000515">
    <property type="entry name" value="MetI-like"/>
</dbReference>
<evidence type="ECO:0000256" key="1">
    <source>
        <dbReference type="ARBA" id="ARBA00004651"/>
    </source>
</evidence>
<accession>A0A7C5Z072</accession>
<keyword evidence="2 7" id="KW-0813">Transport</keyword>
<proteinExistence type="inferred from homology"/>
<evidence type="ECO:0000256" key="2">
    <source>
        <dbReference type="ARBA" id="ARBA00022448"/>
    </source>
</evidence>
<dbReference type="Gene3D" id="1.10.3720.10">
    <property type="entry name" value="MetI-like"/>
    <property type="match status" value="1"/>
</dbReference>
<organism evidence="9">
    <name type="scientific">Caldicellulosiruptor owensensis</name>
    <dbReference type="NCBI Taxonomy" id="55205"/>
    <lineage>
        <taxon>Bacteria</taxon>
        <taxon>Bacillati</taxon>
        <taxon>Bacillota</taxon>
        <taxon>Bacillota incertae sedis</taxon>
        <taxon>Caldicellulosiruptorales</taxon>
        <taxon>Caldicellulosiruptoraceae</taxon>
        <taxon>Caldicellulosiruptor</taxon>
    </lineage>
</organism>
<name>A0A7C5Z072_9FIRM</name>
<feature type="transmembrane region" description="Helical" evidence="7">
    <location>
        <begin position="127"/>
        <end position="147"/>
    </location>
</feature>
<keyword evidence="6 7" id="KW-0472">Membrane</keyword>
<dbReference type="GO" id="GO:0005886">
    <property type="term" value="C:plasma membrane"/>
    <property type="evidence" value="ECO:0007669"/>
    <property type="project" value="UniProtKB-SubCell"/>
</dbReference>
<dbReference type="Pfam" id="PF00528">
    <property type="entry name" value="BPD_transp_1"/>
    <property type="match status" value="1"/>
</dbReference>
<reference evidence="9" key="1">
    <citation type="journal article" date="2020" name="mSystems">
        <title>Genome- and Community-Level Interaction Insights into Carbon Utilization and Element Cycling Functions of Hydrothermarchaeota in Hydrothermal Sediment.</title>
        <authorList>
            <person name="Zhou Z."/>
            <person name="Liu Y."/>
            <person name="Xu W."/>
            <person name="Pan J."/>
            <person name="Luo Z.H."/>
            <person name="Li M."/>
        </authorList>
    </citation>
    <scope>NUCLEOTIDE SEQUENCE [LARGE SCALE GENOMIC DNA]</scope>
    <source>
        <strain evidence="9">SpSt-102</strain>
    </source>
</reference>
<dbReference type="PANTHER" id="PTHR43227:SF11">
    <property type="entry name" value="BLL4140 PROTEIN"/>
    <property type="match status" value="1"/>
</dbReference>
<keyword evidence="5 7" id="KW-1133">Transmembrane helix</keyword>
<feature type="transmembrane region" description="Helical" evidence="7">
    <location>
        <begin position="91"/>
        <end position="115"/>
    </location>
</feature>
<evidence type="ECO:0000313" key="9">
    <source>
        <dbReference type="EMBL" id="HHS01651.1"/>
    </source>
</evidence>
<evidence type="ECO:0000256" key="4">
    <source>
        <dbReference type="ARBA" id="ARBA00022692"/>
    </source>
</evidence>
<feature type="transmembrane region" description="Helical" evidence="7">
    <location>
        <begin position="221"/>
        <end position="245"/>
    </location>
</feature>
<dbReference type="GO" id="GO:0055085">
    <property type="term" value="P:transmembrane transport"/>
    <property type="evidence" value="ECO:0007669"/>
    <property type="project" value="InterPro"/>
</dbReference>
<feature type="transmembrane region" description="Helical" evidence="7">
    <location>
        <begin position="174"/>
        <end position="200"/>
    </location>
</feature>
<evidence type="ECO:0000256" key="7">
    <source>
        <dbReference type="RuleBase" id="RU363032"/>
    </source>
</evidence>
<evidence type="ECO:0000256" key="3">
    <source>
        <dbReference type="ARBA" id="ARBA00022475"/>
    </source>
</evidence>
<feature type="transmembrane region" description="Helical" evidence="7">
    <location>
        <begin position="283"/>
        <end position="308"/>
    </location>
</feature>
<protein>
    <submittedName>
        <fullName evidence="9">Sugar ABC transporter permease</fullName>
    </submittedName>
</protein>
<dbReference type="InterPro" id="IPR050809">
    <property type="entry name" value="UgpAE/MalFG_permease"/>
</dbReference>
<dbReference type="PROSITE" id="PS50928">
    <property type="entry name" value="ABC_TM1"/>
    <property type="match status" value="1"/>
</dbReference>